<accession>A0A495MJ23</accession>
<evidence type="ECO:0000313" key="1">
    <source>
        <dbReference type="EMBL" id="RKS25022.1"/>
    </source>
</evidence>
<keyword evidence="2" id="KW-1185">Reference proteome</keyword>
<dbReference type="AlphaFoldDB" id="A0A495MJ23"/>
<proteinExistence type="predicted"/>
<dbReference type="SUPFAM" id="SSF51126">
    <property type="entry name" value="Pectin lyase-like"/>
    <property type="match status" value="1"/>
</dbReference>
<name>A0A495MJ23_9FLAO</name>
<dbReference type="SMART" id="SM00710">
    <property type="entry name" value="PbH1"/>
    <property type="match status" value="4"/>
</dbReference>
<dbReference type="RefSeq" id="WP_121374467.1">
    <property type="nucleotide sequence ID" value="NZ_RBLC01000001.1"/>
</dbReference>
<sequence>MRNSFFFLFIIAAISLTSCRKDFDFEPSNGNLGFSKDTVYLDTVFTNIGSSTYTLKVYNRSDKDINIPTIQLAKGMNSKYRMMVDGMQGTEGKIFNNVELLAKDSLFIFIETTIDYDDFANPEAEYLYTDQILFDAGTKQQKVELVTLVKDAVFLYPTRDNEGNYEQIPIGVDEEGNPITGRGFFLDDTERHWTKDKPYVIYGYAGVPANETLTIDAGARVHFHSGSALIAYNGSSIKINGSRSFTNQLENEVIFEGDRLEPGFSDSPGQWLAIWLTNGSTGHEFTNLTIKNATVGILVSGNAGINNPVADLKLKNVQIYNSSNAGILAQTGHIQGENVVINWGGSSSFIGSYGGKYDFKHCTFNNNWSGSRKYAVALDNFIDGATPEIQPLDASFKNCIIFSSNQSGLLLNKKEGSDNFNTVFTKCQIKLSTSINTTNNLYSFVNDATNIVRNGNPNFLDISNNKLAIGEESSANGFGDSTVAAQVPEDIKGTARNLTSPDLGAYESITFEEE</sequence>
<dbReference type="PROSITE" id="PS51257">
    <property type="entry name" value="PROKAR_LIPOPROTEIN"/>
    <property type="match status" value="1"/>
</dbReference>
<dbReference type="InterPro" id="IPR011050">
    <property type="entry name" value="Pectin_lyase_fold/virulence"/>
</dbReference>
<evidence type="ECO:0000313" key="2">
    <source>
        <dbReference type="Proteomes" id="UP000277579"/>
    </source>
</evidence>
<protein>
    <recommendedName>
        <fullName evidence="3">Parallel beta helix pectate lyase-like protein</fullName>
    </recommendedName>
</protein>
<dbReference type="InterPro" id="IPR006626">
    <property type="entry name" value="PbH1"/>
</dbReference>
<dbReference type="Proteomes" id="UP000277579">
    <property type="component" value="Unassembled WGS sequence"/>
</dbReference>
<reference evidence="1 2" key="1">
    <citation type="submission" date="2018-10" db="EMBL/GenBank/DDBJ databases">
        <title>Genomic Encyclopedia of Archaeal and Bacterial Type Strains, Phase II (KMG-II): from individual species to whole genera.</title>
        <authorList>
            <person name="Goeker M."/>
        </authorList>
    </citation>
    <scope>NUCLEOTIDE SEQUENCE [LARGE SCALE GENOMIC DNA]</scope>
    <source>
        <strain evidence="1 2">DSM 29537</strain>
    </source>
</reference>
<organism evidence="1 2">
    <name type="scientific">Flavobacterium endophyticum</name>
    <dbReference type="NCBI Taxonomy" id="1540163"/>
    <lineage>
        <taxon>Bacteria</taxon>
        <taxon>Pseudomonadati</taxon>
        <taxon>Bacteroidota</taxon>
        <taxon>Flavobacteriia</taxon>
        <taxon>Flavobacteriales</taxon>
        <taxon>Flavobacteriaceae</taxon>
        <taxon>Flavobacterium</taxon>
    </lineage>
</organism>
<evidence type="ECO:0008006" key="3">
    <source>
        <dbReference type="Google" id="ProtNLM"/>
    </source>
</evidence>
<comment type="caution">
    <text evidence="1">The sequence shown here is derived from an EMBL/GenBank/DDBJ whole genome shotgun (WGS) entry which is preliminary data.</text>
</comment>
<dbReference type="OrthoDB" id="1111178at2"/>
<dbReference type="EMBL" id="RBLC01000001">
    <property type="protein sequence ID" value="RKS25022.1"/>
    <property type="molecule type" value="Genomic_DNA"/>
</dbReference>
<gene>
    <name evidence="1" type="ORF">CLV94_0045</name>
</gene>